<proteinExistence type="predicted"/>
<protein>
    <submittedName>
        <fullName evidence="1">Uncharacterized protein</fullName>
    </submittedName>
</protein>
<gene>
    <name evidence="1" type="ORF">Tco_1110295</name>
</gene>
<reference evidence="1" key="2">
    <citation type="submission" date="2022-01" db="EMBL/GenBank/DDBJ databases">
        <authorList>
            <person name="Yamashiro T."/>
            <person name="Shiraishi A."/>
            <person name="Satake H."/>
            <person name="Nakayama K."/>
        </authorList>
    </citation>
    <scope>NUCLEOTIDE SEQUENCE</scope>
</reference>
<accession>A0ABQ5IKU0</accession>
<evidence type="ECO:0000313" key="1">
    <source>
        <dbReference type="EMBL" id="GJT99956.1"/>
    </source>
</evidence>
<sequence length="242" mass="28551">MENEHELSYETLTRVYLGSYEHYKGVVAEVEHSKPGFELQGAKMVETGQNRDFRLRTARVTTPGLRKGPLRLKVCLKSEMGHVYKLGRDVEKLVDVVYKLGSSFGEVFGIGNPLNAKIFYIWKQKESGKPKEEVYSNSKIIQVIKTYWELGHEHKFVTEIVARRANECIVSITEPDYKNLNKNDIEDMYLNYEWQELTNDEVEYLKLFEEEIEVRLKHQNQMRRWEMYVNGRPLGPRRERPE</sequence>
<evidence type="ECO:0000313" key="2">
    <source>
        <dbReference type="Proteomes" id="UP001151760"/>
    </source>
</evidence>
<organism evidence="1 2">
    <name type="scientific">Tanacetum coccineum</name>
    <dbReference type="NCBI Taxonomy" id="301880"/>
    <lineage>
        <taxon>Eukaryota</taxon>
        <taxon>Viridiplantae</taxon>
        <taxon>Streptophyta</taxon>
        <taxon>Embryophyta</taxon>
        <taxon>Tracheophyta</taxon>
        <taxon>Spermatophyta</taxon>
        <taxon>Magnoliopsida</taxon>
        <taxon>eudicotyledons</taxon>
        <taxon>Gunneridae</taxon>
        <taxon>Pentapetalae</taxon>
        <taxon>asterids</taxon>
        <taxon>campanulids</taxon>
        <taxon>Asterales</taxon>
        <taxon>Asteraceae</taxon>
        <taxon>Asteroideae</taxon>
        <taxon>Anthemideae</taxon>
        <taxon>Anthemidinae</taxon>
        <taxon>Tanacetum</taxon>
    </lineage>
</organism>
<dbReference type="EMBL" id="BQNB010020818">
    <property type="protein sequence ID" value="GJT99956.1"/>
    <property type="molecule type" value="Genomic_DNA"/>
</dbReference>
<dbReference type="Proteomes" id="UP001151760">
    <property type="component" value="Unassembled WGS sequence"/>
</dbReference>
<comment type="caution">
    <text evidence="1">The sequence shown here is derived from an EMBL/GenBank/DDBJ whole genome shotgun (WGS) entry which is preliminary data.</text>
</comment>
<name>A0ABQ5IKU0_9ASTR</name>
<reference evidence="1" key="1">
    <citation type="journal article" date="2022" name="Int. J. Mol. Sci.">
        <title>Draft Genome of Tanacetum Coccineum: Genomic Comparison of Closely Related Tanacetum-Family Plants.</title>
        <authorList>
            <person name="Yamashiro T."/>
            <person name="Shiraishi A."/>
            <person name="Nakayama K."/>
            <person name="Satake H."/>
        </authorList>
    </citation>
    <scope>NUCLEOTIDE SEQUENCE</scope>
</reference>
<keyword evidence="2" id="KW-1185">Reference proteome</keyword>